<organism evidence="2 3">
    <name type="scientific">Rubinisphaera italica</name>
    <dbReference type="NCBI Taxonomy" id="2527969"/>
    <lineage>
        <taxon>Bacteria</taxon>
        <taxon>Pseudomonadati</taxon>
        <taxon>Planctomycetota</taxon>
        <taxon>Planctomycetia</taxon>
        <taxon>Planctomycetales</taxon>
        <taxon>Planctomycetaceae</taxon>
        <taxon>Rubinisphaera</taxon>
    </lineage>
</organism>
<proteinExistence type="predicted"/>
<comment type="caution">
    <text evidence="2">The sequence shown here is derived from an EMBL/GenBank/DDBJ whole genome shotgun (WGS) entry which is preliminary data.</text>
</comment>
<evidence type="ECO:0000256" key="1">
    <source>
        <dbReference type="SAM" id="MobiDB-lite"/>
    </source>
</evidence>
<name>A0A5C5XKY6_9PLAN</name>
<dbReference type="EMBL" id="SJPG01000001">
    <property type="protein sequence ID" value="TWT63209.1"/>
    <property type="molecule type" value="Genomic_DNA"/>
</dbReference>
<dbReference type="AlphaFoldDB" id="A0A5C5XKY6"/>
<sequence>MAGFSESLSIQIMGDSSGFQSELDEVIERLESLNQLLDRLGSSGSAFSRLGADARRMLSPLSQVSSRLQQVVNQVRQLSGMSVSINVSPALAALNQLSAAIARVAAQLASLSGSGGGGRVGGGIPNVPNPGGGNPSGGYSGGGGGRTSGSRQFAGGGLVTGRSGIDRIPAMLTAGEFVVQKAVVSQLGLAPLEDVNRGVERNSNRNPSEQPSGSQTIHQYGEISVHVNEMADVSGLLSDLQLEGHRLRNRRG</sequence>
<keyword evidence="3" id="KW-1185">Reference proteome</keyword>
<protein>
    <submittedName>
        <fullName evidence="2">Uncharacterized protein</fullName>
    </submittedName>
</protein>
<gene>
    <name evidence="2" type="ORF">Pan54_39620</name>
</gene>
<feature type="region of interest" description="Disordered" evidence="1">
    <location>
        <begin position="195"/>
        <end position="215"/>
    </location>
</feature>
<dbReference type="RefSeq" id="WP_146504986.1">
    <property type="nucleotide sequence ID" value="NZ_SJPG01000001.1"/>
</dbReference>
<evidence type="ECO:0000313" key="2">
    <source>
        <dbReference type="EMBL" id="TWT63209.1"/>
    </source>
</evidence>
<evidence type="ECO:0000313" key="3">
    <source>
        <dbReference type="Proteomes" id="UP000316095"/>
    </source>
</evidence>
<dbReference type="Proteomes" id="UP000316095">
    <property type="component" value="Unassembled WGS sequence"/>
</dbReference>
<feature type="compositionally biased region" description="Polar residues" evidence="1">
    <location>
        <begin position="204"/>
        <end position="215"/>
    </location>
</feature>
<reference evidence="2 3" key="1">
    <citation type="submission" date="2019-02" db="EMBL/GenBank/DDBJ databases">
        <title>Deep-cultivation of Planctomycetes and their phenomic and genomic characterization uncovers novel biology.</title>
        <authorList>
            <person name="Wiegand S."/>
            <person name="Jogler M."/>
            <person name="Boedeker C."/>
            <person name="Pinto D."/>
            <person name="Vollmers J."/>
            <person name="Rivas-Marin E."/>
            <person name="Kohn T."/>
            <person name="Peeters S.H."/>
            <person name="Heuer A."/>
            <person name="Rast P."/>
            <person name="Oberbeckmann S."/>
            <person name="Bunk B."/>
            <person name="Jeske O."/>
            <person name="Meyerdierks A."/>
            <person name="Storesund J.E."/>
            <person name="Kallscheuer N."/>
            <person name="Luecker S."/>
            <person name="Lage O.M."/>
            <person name="Pohl T."/>
            <person name="Merkel B.J."/>
            <person name="Hornburger P."/>
            <person name="Mueller R.-W."/>
            <person name="Bruemmer F."/>
            <person name="Labrenz M."/>
            <person name="Spormann A.M."/>
            <person name="Op Den Camp H."/>
            <person name="Overmann J."/>
            <person name="Amann R."/>
            <person name="Jetten M.S.M."/>
            <person name="Mascher T."/>
            <person name="Medema M.H."/>
            <person name="Devos D.P."/>
            <person name="Kaster A.-K."/>
            <person name="Ovreas L."/>
            <person name="Rohde M."/>
            <person name="Galperin M.Y."/>
            <person name="Jogler C."/>
        </authorList>
    </citation>
    <scope>NUCLEOTIDE SEQUENCE [LARGE SCALE GENOMIC DNA]</scope>
    <source>
        <strain evidence="2 3">Pan54</strain>
    </source>
</reference>
<accession>A0A5C5XKY6</accession>
<dbReference type="OrthoDB" id="212969at2"/>